<sequence length="505" mass="54143">MKPCPWMQLPSLDCPEEQPLSRKEATITTGSRYHRADTIVTGGQYRTGSHYHDAQGAGLRVAGVADWASRTLSSLAPRAQRLCHGCAGGFRKAWCTSGQLASWCTRTLSLRCQRRRELSVCALAVLQHRRASGAASRAFGGLEAAWVGGQRGSRGRSLAAVGPQEHVAVSRCPQRTRVSRKAEEAAAAPAFLGGRRRQDTCLGSGRRRITPPPRLALGVQGPRSCWPHRVPTSGQTAYMGCSSAKAQAAGEEAQPGLGAALLPLIQAPLCLSLPQLPQLSSTVVAAGEAPAATVSGKRHRSMLLSLPDEQLVPPDQDATELSGEERRPPASGPDQPSCGTPEDSTTGMYPQHQELVSSNYTYGIPSPVRVAKASSAWALLLLPRSRSAFAQKALDRPPLHPRPVGASPPMAHTGGHCPPPALAKGEEATKEKFEASRDWLMRFKERSCLCNIKVQGEAASADVETTANYPDDLAEIINEGGYAQQQIFNVDETTLYWKTMPSRTS</sequence>
<accession>A0AA40HKY7</accession>
<gene>
    <name evidence="2" type="ORF">QTO34_006661</name>
</gene>
<name>A0AA40HKY7_CNENI</name>
<dbReference type="EMBL" id="JAULJE010000017">
    <property type="protein sequence ID" value="KAK1333124.1"/>
    <property type="molecule type" value="Genomic_DNA"/>
</dbReference>
<proteinExistence type="predicted"/>
<protein>
    <recommendedName>
        <fullName evidence="4">HTH CENPB-type domain-containing protein</fullName>
    </recommendedName>
</protein>
<evidence type="ECO:0000256" key="1">
    <source>
        <dbReference type="SAM" id="MobiDB-lite"/>
    </source>
</evidence>
<evidence type="ECO:0000313" key="3">
    <source>
        <dbReference type="Proteomes" id="UP001177744"/>
    </source>
</evidence>
<keyword evidence="3" id="KW-1185">Reference proteome</keyword>
<evidence type="ECO:0000313" key="2">
    <source>
        <dbReference type="EMBL" id="KAK1333124.1"/>
    </source>
</evidence>
<feature type="region of interest" description="Disordered" evidence="1">
    <location>
        <begin position="304"/>
        <end position="349"/>
    </location>
</feature>
<dbReference type="AlphaFoldDB" id="A0AA40HKY7"/>
<dbReference type="Proteomes" id="UP001177744">
    <property type="component" value="Unassembled WGS sequence"/>
</dbReference>
<reference evidence="2" key="1">
    <citation type="submission" date="2023-06" db="EMBL/GenBank/DDBJ databases">
        <title>Reference genome for the Northern bat (Eptesicus nilssonii), a most northern bat species.</title>
        <authorList>
            <person name="Laine V.N."/>
            <person name="Pulliainen A.T."/>
            <person name="Lilley T.M."/>
        </authorList>
    </citation>
    <scope>NUCLEOTIDE SEQUENCE</scope>
    <source>
        <strain evidence="2">BLF_Eptnil</strain>
        <tissue evidence="2">Kidney</tissue>
    </source>
</reference>
<evidence type="ECO:0008006" key="4">
    <source>
        <dbReference type="Google" id="ProtNLM"/>
    </source>
</evidence>
<organism evidence="2 3">
    <name type="scientific">Cnephaeus nilssonii</name>
    <name type="common">Northern bat</name>
    <name type="synonym">Eptesicus nilssonii</name>
    <dbReference type="NCBI Taxonomy" id="3371016"/>
    <lineage>
        <taxon>Eukaryota</taxon>
        <taxon>Metazoa</taxon>
        <taxon>Chordata</taxon>
        <taxon>Craniata</taxon>
        <taxon>Vertebrata</taxon>
        <taxon>Euteleostomi</taxon>
        <taxon>Mammalia</taxon>
        <taxon>Eutheria</taxon>
        <taxon>Laurasiatheria</taxon>
        <taxon>Chiroptera</taxon>
        <taxon>Yangochiroptera</taxon>
        <taxon>Vespertilionidae</taxon>
        <taxon>Cnephaeus</taxon>
    </lineage>
</organism>
<comment type="caution">
    <text evidence="2">The sequence shown here is derived from an EMBL/GenBank/DDBJ whole genome shotgun (WGS) entry which is preliminary data.</text>
</comment>